<keyword evidence="1" id="KW-0472">Membrane</keyword>
<proteinExistence type="predicted"/>
<keyword evidence="1" id="KW-1133">Transmembrane helix</keyword>
<comment type="caution">
    <text evidence="2">The sequence shown here is derived from an EMBL/GenBank/DDBJ whole genome shotgun (WGS) entry which is preliminary data.</text>
</comment>
<dbReference type="Proteomes" id="UP000217784">
    <property type="component" value="Unassembled WGS sequence"/>
</dbReference>
<dbReference type="RefSeq" id="WP_069585215.1">
    <property type="nucleotide sequence ID" value="NZ_LMVM01000023.1"/>
</dbReference>
<feature type="transmembrane region" description="Helical" evidence="1">
    <location>
        <begin position="36"/>
        <end position="69"/>
    </location>
</feature>
<feature type="transmembrane region" description="Helical" evidence="1">
    <location>
        <begin position="6"/>
        <end position="24"/>
    </location>
</feature>
<keyword evidence="1" id="KW-0812">Transmembrane</keyword>
<dbReference type="EMBL" id="LMVM01000023">
    <property type="protein sequence ID" value="PAV04198.1"/>
    <property type="molecule type" value="Genomic_DNA"/>
</dbReference>
<gene>
    <name evidence="2" type="ORF">ASJ80_04935</name>
</gene>
<evidence type="ECO:0000256" key="1">
    <source>
        <dbReference type="SAM" id="Phobius"/>
    </source>
</evidence>
<evidence type="ECO:0000313" key="2">
    <source>
        <dbReference type="EMBL" id="PAV04198.1"/>
    </source>
</evidence>
<evidence type="ECO:0000313" key="3">
    <source>
        <dbReference type="Proteomes" id="UP000217784"/>
    </source>
</evidence>
<organism evidence="2 3">
    <name type="scientific">Methanobacterium bryantii</name>
    <dbReference type="NCBI Taxonomy" id="2161"/>
    <lineage>
        <taxon>Archaea</taxon>
        <taxon>Methanobacteriati</taxon>
        <taxon>Methanobacteriota</taxon>
        <taxon>Methanomada group</taxon>
        <taxon>Methanobacteria</taxon>
        <taxon>Methanobacteriales</taxon>
        <taxon>Methanobacteriaceae</taxon>
        <taxon>Methanobacterium</taxon>
    </lineage>
</organism>
<name>A0A2A2H473_METBR</name>
<dbReference type="AlphaFoldDB" id="A0A2A2H473"/>
<reference evidence="2 3" key="1">
    <citation type="journal article" date="2017" name="BMC Genomics">
        <title>Genomic analysis of methanogenic archaea reveals a shift towards energy conservation.</title>
        <authorList>
            <person name="Gilmore S.P."/>
            <person name="Henske J.K."/>
            <person name="Sexton J.A."/>
            <person name="Solomon K.V."/>
            <person name="Seppala S."/>
            <person name="Yoo J.I."/>
            <person name="Huyett L.M."/>
            <person name="Pressman A."/>
            <person name="Cogan J.Z."/>
            <person name="Kivenson V."/>
            <person name="Peng X."/>
            <person name="Tan Y."/>
            <person name="Valentine D.L."/>
            <person name="O'Malley M.A."/>
        </authorList>
    </citation>
    <scope>NUCLEOTIDE SEQUENCE [LARGE SCALE GENOMIC DNA]</scope>
    <source>
        <strain evidence="2 3">M.o.H.</strain>
    </source>
</reference>
<keyword evidence="3" id="KW-1185">Reference proteome</keyword>
<sequence length="100" mass="11718">MNIFDIGFLIIGIFLIIVTTLDIFNKRKYPEKELDYISYLFTYLIGILWIIVATGFWPAMLFILVLFYLHHVYLSKKHPEGYKSPAFWEKLAAGWAALVI</sequence>
<accession>A0A2A2H473</accession>
<protein>
    <submittedName>
        <fullName evidence="2">Uncharacterized protein</fullName>
    </submittedName>
</protein>